<keyword evidence="4" id="KW-0539">Nucleus</keyword>
<dbReference type="GO" id="GO:0009893">
    <property type="term" value="P:positive regulation of metabolic process"/>
    <property type="evidence" value="ECO:0007669"/>
    <property type="project" value="UniProtKB-ARBA"/>
</dbReference>
<feature type="domain" description="Zn(2)-C6 fungal-type" evidence="5">
    <location>
        <begin position="9"/>
        <end position="37"/>
    </location>
</feature>
<dbReference type="GO" id="GO:0003677">
    <property type="term" value="F:DNA binding"/>
    <property type="evidence" value="ECO:0007669"/>
    <property type="project" value="UniProtKB-KW"/>
</dbReference>
<proteinExistence type="predicted"/>
<keyword evidence="7" id="KW-1185">Reference proteome</keyword>
<dbReference type="SUPFAM" id="SSF57701">
    <property type="entry name" value="Zn2/Cys6 DNA-binding domain"/>
    <property type="match status" value="1"/>
</dbReference>
<dbReference type="Pfam" id="PF00172">
    <property type="entry name" value="Zn_clus"/>
    <property type="match status" value="1"/>
</dbReference>
<evidence type="ECO:0000313" key="7">
    <source>
        <dbReference type="Proteomes" id="UP001194746"/>
    </source>
</evidence>
<sequence length="443" mass="50100">MVGVPHSNGCRACIQRHIKCDQTRPECRHCQTRAIRCPGYRRILRFYHFTPREDEFTDASALENSVARPTMDEAVAPNLIFEALDIQLKENFVSMIDVTFPVTYATFCRRVNPNWVSFVHHHSKAQPIALTLSFRCLSTWYLAVRHQDQEKIHASRHMYNRALRCLADLLRHPTTITSDSTLACAILLGVYEMWDGISATSWVIHARGIKTLFQLRGPEAHLDGFGRTLFTTYRSFLVVDAFQHNETCFLADPDWREMTSHALGVEERDGKGSCLGDVTENLFNEIILCPGFHKQTRDLISHGGSESSRDTLISEMRRSQSVLRRLHHELILVQNDPDKAQPSPNRGEVEAPFPAHFVPPITRFNLKGVDSALALLHQLLALLDADRRRTSSLHEGYSAGVENPWGAVALRLPGPIEDDGKVGKKPHDWLDHIAMTMGVLSIT</sequence>
<dbReference type="Pfam" id="PF11951">
    <property type="entry name" value="Fungal_trans_2"/>
    <property type="match status" value="1"/>
</dbReference>
<dbReference type="InterPro" id="IPR036864">
    <property type="entry name" value="Zn2-C6_fun-type_DNA-bd_sf"/>
</dbReference>
<reference evidence="6" key="1">
    <citation type="journal article" date="2019" name="Beilstein J. Org. Chem.">
        <title>Nanangenines: drimane sesquiterpenoids as the dominant metabolite cohort of a novel Australian fungus, Aspergillus nanangensis.</title>
        <authorList>
            <person name="Lacey H.J."/>
            <person name="Gilchrist C.L.M."/>
            <person name="Crombie A."/>
            <person name="Kalaitzis J.A."/>
            <person name="Vuong D."/>
            <person name="Rutledge P.J."/>
            <person name="Turner P."/>
            <person name="Pitt J.I."/>
            <person name="Lacey E."/>
            <person name="Chooi Y.H."/>
            <person name="Piggott A.M."/>
        </authorList>
    </citation>
    <scope>NUCLEOTIDE SEQUENCE</scope>
    <source>
        <strain evidence="6">MST-FP2251</strain>
    </source>
</reference>
<dbReference type="PROSITE" id="PS50048">
    <property type="entry name" value="ZN2_CY6_FUNGAL_2"/>
    <property type="match status" value="1"/>
</dbReference>
<name>A0AAD4CQW2_ASPNN</name>
<accession>A0AAD4CQW2</accession>
<gene>
    <name evidence="6" type="ORF">FE257_004981</name>
</gene>
<dbReference type="GO" id="GO:0000981">
    <property type="term" value="F:DNA-binding transcription factor activity, RNA polymerase II-specific"/>
    <property type="evidence" value="ECO:0007669"/>
    <property type="project" value="InterPro"/>
</dbReference>
<keyword evidence="1" id="KW-0805">Transcription regulation</keyword>
<dbReference type="InterPro" id="IPR053178">
    <property type="entry name" value="Osmoadaptation_assoc"/>
</dbReference>
<evidence type="ECO:0000313" key="6">
    <source>
        <dbReference type="EMBL" id="KAF9891046.1"/>
    </source>
</evidence>
<dbReference type="Proteomes" id="UP001194746">
    <property type="component" value="Unassembled WGS sequence"/>
</dbReference>
<evidence type="ECO:0000259" key="5">
    <source>
        <dbReference type="PROSITE" id="PS50048"/>
    </source>
</evidence>
<evidence type="ECO:0000256" key="2">
    <source>
        <dbReference type="ARBA" id="ARBA00023125"/>
    </source>
</evidence>
<dbReference type="InterPro" id="IPR001138">
    <property type="entry name" value="Zn2Cys6_DnaBD"/>
</dbReference>
<reference evidence="6" key="2">
    <citation type="submission" date="2020-02" db="EMBL/GenBank/DDBJ databases">
        <authorList>
            <person name="Gilchrist C.L.M."/>
            <person name="Chooi Y.-H."/>
        </authorList>
    </citation>
    <scope>NUCLEOTIDE SEQUENCE</scope>
    <source>
        <strain evidence="6">MST-FP2251</strain>
    </source>
</reference>
<evidence type="ECO:0000256" key="4">
    <source>
        <dbReference type="ARBA" id="ARBA00023242"/>
    </source>
</evidence>
<dbReference type="PANTHER" id="PTHR38111">
    <property type="entry name" value="ZN(2)-C6 FUNGAL-TYPE DOMAIN-CONTAINING PROTEIN-RELATED"/>
    <property type="match status" value="1"/>
</dbReference>
<dbReference type="PANTHER" id="PTHR38111:SF6">
    <property type="entry name" value="FINGER DOMAIN PROTEIN, PUTATIVE (AFU_ORTHOLOGUE AFUA_8G01940)-RELATED"/>
    <property type="match status" value="1"/>
</dbReference>
<keyword evidence="2" id="KW-0238">DNA-binding</keyword>
<evidence type="ECO:0000256" key="3">
    <source>
        <dbReference type="ARBA" id="ARBA00023163"/>
    </source>
</evidence>
<evidence type="ECO:0000256" key="1">
    <source>
        <dbReference type="ARBA" id="ARBA00023015"/>
    </source>
</evidence>
<dbReference type="AlphaFoldDB" id="A0AAD4CQW2"/>
<dbReference type="GO" id="GO:0008270">
    <property type="term" value="F:zinc ion binding"/>
    <property type="evidence" value="ECO:0007669"/>
    <property type="project" value="InterPro"/>
</dbReference>
<dbReference type="Gene3D" id="4.10.240.10">
    <property type="entry name" value="Zn(2)-C6 fungal-type DNA-binding domain"/>
    <property type="match status" value="1"/>
</dbReference>
<dbReference type="EMBL" id="VCAU01000021">
    <property type="protein sequence ID" value="KAF9891046.1"/>
    <property type="molecule type" value="Genomic_DNA"/>
</dbReference>
<comment type="caution">
    <text evidence="6">The sequence shown here is derived from an EMBL/GenBank/DDBJ whole genome shotgun (WGS) entry which is preliminary data.</text>
</comment>
<protein>
    <recommendedName>
        <fullName evidence="5">Zn(2)-C6 fungal-type domain-containing protein</fullName>
    </recommendedName>
</protein>
<dbReference type="CDD" id="cd12148">
    <property type="entry name" value="fungal_TF_MHR"/>
    <property type="match status" value="1"/>
</dbReference>
<keyword evidence="3" id="KW-0804">Transcription</keyword>
<dbReference type="InterPro" id="IPR021858">
    <property type="entry name" value="Fun_TF"/>
</dbReference>
<organism evidence="6 7">
    <name type="scientific">Aspergillus nanangensis</name>
    <dbReference type="NCBI Taxonomy" id="2582783"/>
    <lineage>
        <taxon>Eukaryota</taxon>
        <taxon>Fungi</taxon>
        <taxon>Dikarya</taxon>
        <taxon>Ascomycota</taxon>
        <taxon>Pezizomycotina</taxon>
        <taxon>Eurotiomycetes</taxon>
        <taxon>Eurotiomycetidae</taxon>
        <taxon>Eurotiales</taxon>
        <taxon>Aspergillaceae</taxon>
        <taxon>Aspergillus</taxon>
        <taxon>Aspergillus subgen. Circumdati</taxon>
    </lineage>
</organism>